<protein>
    <submittedName>
        <fullName evidence="1">Uncharacterized protein</fullName>
    </submittedName>
</protein>
<accession>A0A9D3Y013</accession>
<proteinExistence type="predicted"/>
<evidence type="ECO:0000313" key="2">
    <source>
        <dbReference type="Proteomes" id="UP000828390"/>
    </source>
</evidence>
<reference evidence="1" key="2">
    <citation type="submission" date="2020-11" db="EMBL/GenBank/DDBJ databases">
        <authorList>
            <person name="McCartney M.A."/>
            <person name="Auch B."/>
            <person name="Kono T."/>
            <person name="Mallez S."/>
            <person name="Becker A."/>
            <person name="Gohl D.M."/>
            <person name="Silverstein K.A.T."/>
            <person name="Koren S."/>
            <person name="Bechman K.B."/>
            <person name="Herman A."/>
            <person name="Abrahante J.E."/>
            <person name="Garbe J."/>
        </authorList>
    </citation>
    <scope>NUCLEOTIDE SEQUENCE</scope>
    <source>
        <strain evidence="1">Duluth1</strain>
        <tissue evidence="1">Whole animal</tissue>
    </source>
</reference>
<dbReference type="Proteomes" id="UP000828390">
    <property type="component" value="Unassembled WGS sequence"/>
</dbReference>
<organism evidence="1 2">
    <name type="scientific">Dreissena polymorpha</name>
    <name type="common">Zebra mussel</name>
    <name type="synonym">Mytilus polymorpha</name>
    <dbReference type="NCBI Taxonomy" id="45954"/>
    <lineage>
        <taxon>Eukaryota</taxon>
        <taxon>Metazoa</taxon>
        <taxon>Spiralia</taxon>
        <taxon>Lophotrochozoa</taxon>
        <taxon>Mollusca</taxon>
        <taxon>Bivalvia</taxon>
        <taxon>Autobranchia</taxon>
        <taxon>Heteroconchia</taxon>
        <taxon>Euheterodonta</taxon>
        <taxon>Imparidentia</taxon>
        <taxon>Neoheterodontei</taxon>
        <taxon>Myida</taxon>
        <taxon>Dreissenoidea</taxon>
        <taxon>Dreissenidae</taxon>
        <taxon>Dreissena</taxon>
    </lineage>
</organism>
<gene>
    <name evidence="1" type="ORF">DPMN_193759</name>
</gene>
<dbReference type="EMBL" id="JAIWYP010000064">
    <property type="protein sequence ID" value="KAH3690441.1"/>
    <property type="molecule type" value="Genomic_DNA"/>
</dbReference>
<comment type="caution">
    <text evidence="1">The sequence shown here is derived from an EMBL/GenBank/DDBJ whole genome shotgun (WGS) entry which is preliminary data.</text>
</comment>
<dbReference type="AlphaFoldDB" id="A0A9D3Y013"/>
<evidence type="ECO:0000313" key="1">
    <source>
        <dbReference type="EMBL" id="KAH3690441.1"/>
    </source>
</evidence>
<sequence>MAKVQTPHMARSDTAGCRLSKYLNQGIPMLPPLSDRHKRIKPGVQIFISTRQSG</sequence>
<name>A0A9D3Y013_DREPO</name>
<reference evidence="1" key="1">
    <citation type="journal article" date="2019" name="bioRxiv">
        <title>The Genome of the Zebra Mussel, Dreissena polymorpha: A Resource for Invasive Species Research.</title>
        <authorList>
            <person name="McCartney M.A."/>
            <person name="Auch B."/>
            <person name="Kono T."/>
            <person name="Mallez S."/>
            <person name="Zhang Y."/>
            <person name="Obille A."/>
            <person name="Becker A."/>
            <person name="Abrahante J.E."/>
            <person name="Garbe J."/>
            <person name="Badalamenti J.P."/>
            <person name="Herman A."/>
            <person name="Mangelson H."/>
            <person name="Liachko I."/>
            <person name="Sullivan S."/>
            <person name="Sone E.D."/>
            <person name="Koren S."/>
            <person name="Silverstein K.A.T."/>
            <person name="Beckman K.B."/>
            <person name="Gohl D.M."/>
        </authorList>
    </citation>
    <scope>NUCLEOTIDE SEQUENCE</scope>
    <source>
        <strain evidence="1">Duluth1</strain>
        <tissue evidence="1">Whole animal</tissue>
    </source>
</reference>
<keyword evidence="2" id="KW-1185">Reference proteome</keyword>